<keyword evidence="2" id="KW-0238">DNA-binding</keyword>
<dbReference type="GO" id="GO:0003700">
    <property type="term" value="F:DNA-binding transcription factor activity"/>
    <property type="evidence" value="ECO:0007669"/>
    <property type="project" value="InterPro"/>
</dbReference>
<dbReference type="InterPro" id="IPR028978">
    <property type="entry name" value="Chorismate_lyase_/UTRA_dom_sf"/>
</dbReference>
<keyword evidence="3" id="KW-0804">Transcription</keyword>
<dbReference type="PANTHER" id="PTHR44846">
    <property type="entry name" value="MANNOSYL-D-GLYCERATE TRANSPORT/METABOLISM SYSTEM REPRESSOR MNGR-RELATED"/>
    <property type="match status" value="1"/>
</dbReference>
<comment type="caution">
    <text evidence="5">The sequence shown here is derived from an EMBL/GenBank/DDBJ whole genome shotgun (WGS) entry which is preliminary data.</text>
</comment>
<dbReference type="SMART" id="SM00866">
    <property type="entry name" value="UTRA"/>
    <property type="match status" value="1"/>
</dbReference>
<evidence type="ECO:0000256" key="3">
    <source>
        <dbReference type="ARBA" id="ARBA00023163"/>
    </source>
</evidence>
<evidence type="ECO:0000256" key="1">
    <source>
        <dbReference type="ARBA" id="ARBA00023015"/>
    </source>
</evidence>
<dbReference type="InterPro" id="IPR036390">
    <property type="entry name" value="WH_DNA-bd_sf"/>
</dbReference>
<dbReference type="InterPro" id="IPR011663">
    <property type="entry name" value="UTRA"/>
</dbReference>
<dbReference type="PANTHER" id="PTHR44846:SF1">
    <property type="entry name" value="MANNOSYL-D-GLYCERATE TRANSPORT_METABOLISM SYSTEM REPRESSOR MNGR-RELATED"/>
    <property type="match status" value="1"/>
</dbReference>
<dbReference type="SUPFAM" id="SSF46785">
    <property type="entry name" value="Winged helix' DNA-binding domain"/>
    <property type="match status" value="1"/>
</dbReference>
<proteinExistence type="predicted"/>
<dbReference type="EMBL" id="JPME01000012">
    <property type="protein sequence ID" value="KEZ90283.1"/>
    <property type="molecule type" value="Genomic_DNA"/>
</dbReference>
<dbReference type="InterPro" id="IPR036388">
    <property type="entry name" value="WH-like_DNA-bd_sf"/>
</dbReference>
<protein>
    <recommendedName>
        <fullName evidence="4">HTH gntR-type domain-containing protein</fullName>
    </recommendedName>
</protein>
<dbReference type="SUPFAM" id="SSF64288">
    <property type="entry name" value="Chorismate lyase-like"/>
    <property type="match status" value="1"/>
</dbReference>
<dbReference type="Pfam" id="PF00392">
    <property type="entry name" value="GntR"/>
    <property type="match status" value="1"/>
</dbReference>
<accession>A0A084JMU9</accession>
<dbReference type="CDD" id="cd07377">
    <property type="entry name" value="WHTH_GntR"/>
    <property type="match status" value="1"/>
</dbReference>
<evidence type="ECO:0000259" key="4">
    <source>
        <dbReference type="PROSITE" id="PS50949"/>
    </source>
</evidence>
<keyword evidence="1" id="KW-0805">Transcription regulation</keyword>
<dbReference type="RefSeq" id="WP_038280617.1">
    <property type="nucleotide sequence ID" value="NZ_JPME01000012.1"/>
</dbReference>
<dbReference type="FunFam" id="1.10.10.10:FF:000079">
    <property type="entry name" value="GntR family transcriptional regulator"/>
    <property type="match status" value="1"/>
</dbReference>
<evidence type="ECO:0000313" key="5">
    <source>
        <dbReference type="EMBL" id="KEZ90283.1"/>
    </source>
</evidence>
<keyword evidence="6" id="KW-1185">Reference proteome</keyword>
<evidence type="ECO:0000256" key="2">
    <source>
        <dbReference type="ARBA" id="ARBA00023125"/>
    </source>
</evidence>
<dbReference type="GO" id="GO:0045892">
    <property type="term" value="P:negative regulation of DNA-templated transcription"/>
    <property type="evidence" value="ECO:0007669"/>
    <property type="project" value="TreeGrafter"/>
</dbReference>
<dbReference type="SMART" id="SM00345">
    <property type="entry name" value="HTH_GNTR"/>
    <property type="match status" value="1"/>
</dbReference>
<reference evidence="5 6" key="1">
    <citation type="submission" date="2014-07" db="EMBL/GenBank/DDBJ databases">
        <title>Draft genome of Clostridium celerecrescens 152B isolated from sediments associated with methane hydrate from Krishna Godavari basin.</title>
        <authorList>
            <person name="Honkalas V.S."/>
            <person name="Dabir A.P."/>
            <person name="Arora P."/>
            <person name="Dhakephalkar P.K."/>
        </authorList>
    </citation>
    <scope>NUCLEOTIDE SEQUENCE [LARGE SCALE GENOMIC DNA]</scope>
    <source>
        <strain evidence="5 6">152B</strain>
    </source>
</reference>
<name>A0A084JMU9_9FIRM</name>
<dbReference type="PROSITE" id="PS50949">
    <property type="entry name" value="HTH_GNTR"/>
    <property type="match status" value="1"/>
</dbReference>
<dbReference type="Gene3D" id="3.40.1410.10">
    <property type="entry name" value="Chorismate lyase-like"/>
    <property type="match status" value="1"/>
</dbReference>
<dbReference type="GO" id="GO:0003677">
    <property type="term" value="F:DNA binding"/>
    <property type="evidence" value="ECO:0007669"/>
    <property type="project" value="UniProtKB-KW"/>
</dbReference>
<dbReference type="Pfam" id="PF07702">
    <property type="entry name" value="UTRA"/>
    <property type="match status" value="1"/>
</dbReference>
<dbReference type="Gene3D" id="1.10.10.10">
    <property type="entry name" value="Winged helix-like DNA-binding domain superfamily/Winged helix DNA-binding domain"/>
    <property type="match status" value="1"/>
</dbReference>
<dbReference type="InterPro" id="IPR050679">
    <property type="entry name" value="Bact_HTH_transcr_reg"/>
</dbReference>
<gene>
    <name evidence="5" type="ORF">IO98_10025</name>
</gene>
<dbReference type="InterPro" id="IPR000524">
    <property type="entry name" value="Tscrpt_reg_HTH_GntR"/>
</dbReference>
<feature type="domain" description="HTH gntR-type" evidence="4">
    <location>
        <begin position="7"/>
        <end position="75"/>
    </location>
</feature>
<organism evidence="5 6">
    <name type="scientific">Lacrimispora celerecrescens</name>
    <dbReference type="NCBI Taxonomy" id="29354"/>
    <lineage>
        <taxon>Bacteria</taxon>
        <taxon>Bacillati</taxon>
        <taxon>Bacillota</taxon>
        <taxon>Clostridia</taxon>
        <taxon>Lachnospirales</taxon>
        <taxon>Lachnospiraceae</taxon>
        <taxon>Lacrimispora</taxon>
    </lineage>
</organism>
<sequence>MEKDNMGPKYKQIKEDIVESILGGVYEPGDMIPKQSDYAAQYNVSRLTVRKAIDDLVIKGILRTEKGKGTFVQEIATKAYSYRRLDGFSSNVVSKTAKVHSKVVAIEETAADKSLAFYLQIAENDKVIMIGRLRYVNEVCVAFQKSYLSKARVADIDFEKENLNEYSLYNVLQQKAGLIMSYVDERFRAIRADKELSSYFQVEEGEPILYVKRVAYDSQNVPIEYCKDYESSDVNGIWVRSISIE</sequence>
<dbReference type="PRINTS" id="PR00035">
    <property type="entry name" value="HTHGNTR"/>
</dbReference>
<dbReference type="AlphaFoldDB" id="A0A084JMU9"/>
<dbReference type="Proteomes" id="UP000028525">
    <property type="component" value="Unassembled WGS sequence"/>
</dbReference>
<evidence type="ECO:0000313" key="6">
    <source>
        <dbReference type="Proteomes" id="UP000028525"/>
    </source>
</evidence>
<dbReference type="STRING" id="29354.IO98_10025"/>